<feature type="domain" description="Blue (type 1) copper" evidence="5">
    <location>
        <begin position="212"/>
        <end position="311"/>
    </location>
</feature>
<evidence type="ECO:0000313" key="8">
    <source>
        <dbReference type="Proteomes" id="UP000317036"/>
    </source>
</evidence>
<proteinExistence type="predicted"/>
<organism evidence="7 8">
    <name type="scientific">Paenibacillus cremeus</name>
    <dbReference type="NCBI Taxonomy" id="2163881"/>
    <lineage>
        <taxon>Bacteria</taxon>
        <taxon>Bacillati</taxon>
        <taxon>Bacillota</taxon>
        <taxon>Bacilli</taxon>
        <taxon>Bacillales</taxon>
        <taxon>Paenibacillaceae</taxon>
        <taxon>Paenibacillus</taxon>
    </lineage>
</organism>
<feature type="domain" description="Blue (type 1) copper" evidence="5">
    <location>
        <begin position="50"/>
        <end position="144"/>
    </location>
</feature>
<evidence type="ECO:0000256" key="4">
    <source>
        <dbReference type="SAM" id="SignalP"/>
    </source>
</evidence>
<dbReference type="PANTHER" id="PTHR36507">
    <property type="entry name" value="BLL1555 PROTEIN"/>
    <property type="match status" value="1"/>
</dbReference>
<keyword evidence="4" id="KW-0732">Signal</keyword>
<protein>
    <recommendedName>
        <fullName evidence="9">Plastocyanin</fullName>
    </recommendedName>
</protein>
<evidence type="ECO:0000256" key="3">
    <source>
        <dbReference type="SAM" id="Coils"/>
    </source>
</evidence>
<name>A0A559K4M4_9BACL</name>
<dbReference type="EMBL" id="VNJI01000043">
    <property type="protein sequence ID" value="TVY07091.1"/>
    <property type="molecule type" value="Genomic_DNA"/>
</dbReference>
<feature type="coiled-coil region" evidence="3">
    <location>
        <begin position="151"/>
        <end position="178"/>
    </location>
</feature>
<dbReference type="Proteomes" id="UP000317036">
    <property type="component" value="Unassembled WGS sequence"/>
</dbReference>
<comment type="caution">
    <text evidence="7">The sequence shown here is derived from an EMBL/GenBank/DDBJ whole genome shotgun (WGS) entry which is preliminary data.</text>
</comment>
<feature type="signal peptide" evidence="4">
    <location>
        <begin position="1"/>
        <end position="24"/>
    </location>
</feature>
<evidence type="ECO:0008006" key="9">
    <source>
        <dbReference type="Google" id="ProtNLM"/>
    </source>
</evidence>
<dbReference type="AlphaFoldDB" id="A0A559K4M4"/>
<dbReference type="InterPro" id="IPR052721">
    <property type="entry name" value="ET_Amicyanin"/>
</dbReference>
<evidence type="ECO:0000259" key="5">
    <source>
        <dbReference type="Pfam" id="PF00127"/>
    </source>
</evidence>
<keyword evidence="3" id="KW-0175">Coiled coil</keyword>
<feature type="chain" id="PRO_5022137988" description="Plastocyanin" evidence="4">
    <location>
        <begin position="25"/>
        <end position="451"/>
    </location>
</feature>
<dbReference type="InterPro" id="IPR000923">
    <property type="entry name" value="BlueCu_1"/>
</dbReference>
<evidence type="ECO:0000313" key="7">
    <source>
        <dbReference type="EMBL" id="TVY07091.1"/>
    </source>
</evidence>
<dbReference type="GO" id="GO:0009055">
    <property type="term" value="F:electron transfer activity"/>
    <property type="evidence" value="ECO:0007669"/>
    <property type="project" value="InterPro"/>
</dbReference>
<evidence type="ECO:0000259" key="6">
    <source>
        <dbReference type="Pfam" id="PF07833"/>
    </source>
</evidence>
<accession>A0A559K4M4</accession>
<evidence type="ECO:0000256" key="1">
    <source>
        <dbReference type="ARBA" id="ARBA00022723"/>
    </source>
</evidence>
<dbReference type="OrthoDB" id="574459at2"/>
<dbReference type="Pfam" id="PF07833">
    <property type="entry name" value="Cu_amine_oxidN1"/>
    <property type="match status" value="1"/>
</dbReference>
<dbReference type="InterPro" id="IPR012854">
    <property type="entry name" value="Cu_amine_oxidase-like_N"/>
</dbReference>
<dbReference type="SUPFAM" id="SSF49503">
    <property type="entry name" value="Cupredoxins"/>
    <property type="match status" value="2"/>
</dbReference>
<keyword evidence="2" id="KW-0186">Copper</keyword>
<keyword evidence="1" id="KW-0479">Metal-binding</keyword>
<feature type="domain" description="Copper amine oxidase-like N-terminal" evidence="6">
    <location>
        <begin position="321"/>
        <end position="433"/>
    </location>
</feature>
<reference evidence="7 8" key="1">
    <citation type="submission" date="2019-07" db="EMBL/GenBank/DDBJ databases">
        <authorList>
            <person name="Kim J."/>
        </authorList>
    </citation>
    <scope>NUCLEOTIDE SEQUENCE [LARGE SCALE GENOMIC DNA]</scope>
    <source>
        <strain evidence="7 8">JC52</strain>
    </source>
</reference>
<keyword evidence="8" id="KW-1185">Reference proteome</keyword>
<dbReference type="GO" id="GO:0005507">
    <property type="term" value="F:copper ion binding"/>
    <property type="evidence" value="ECO:0007669"/>
    <property type="project" value="InterPro"/>
</dbReference>
<dbReference type="Gene3D" id="2.60.40.420">
    <property type="entry name" value="Cupredoxins - blue copper proteins"/>
    <property type="match status" value="2"/>
</dbReference>
<dbReference type="RefSeq" id="WP_144852556.1">
    <property type="nucleotide sequence ID" value="NZ_VNJI01000043.1"/>
</dbReference>
<evidence type="ECO:0000256" key="2">
    <source>
        <dbReference type="ARBA" id="ARBA00023008"/>
    </source>
</evidence>
<gene>
    <name evidence="7" type="ORF">FPZ49_25815</name>
</gene>
<sequence length="451" mass="48445">MVRKLGLSILALLLSLFALGTVFAADSAPAKWDVAVGKQGDGVSIDSMFPKVIYINEGDTVTFTNGAGFAPHTVTFLAGSAPLSPQDPANLAPNSPDGVKWDGKKLLNTGVLEPGKSFTITFTASGAYPYYCILHPLMKGTVVVIPKGQPIPSVIEQAASAQAQLDDLQAQSDTLFKASQDYAVVKDKNGSLTYQIEAGAGHQGFTINRMMPETLYISEGDSVEWTNANHYEPHWVTFNKPANLSFFDDHGGFNPAFMPPTGGPVFDGTGFLNSGIIEAMKSYKLTFSKAGSYQYECYLHTGDKMVGTIVVAPKDSIKVLVNGKPLIYDYKLPHLHNNHVYAAIVPFAEALGGKAEWNAKLSAVVVNIGGPFALPTELKNTDGMKVIINGKQLIYGFEPGPHEHDGHSYASLQEMVSLLGGSYTWDEQTQTFSVHLGYAMGAGMGMDSHSH</sequence>
<dbReference type="Pfam" id="PF00127">
    <property type="entry name" value="Copper-bind"/>
    <property type="match status" value="2"/>
</dbReference>
<dbReference type="InterPro" id="IPR008972">
    <property type="entry name" value="Cupredoxin"/>
</dbReference>
<dbReference type="PANTHER" id="PTHR36507:SF1">
    <property type="entry name" value="BLL1555 PROTEIN"/>
    <property type="match status" value="1"/>
</dbReference>